<dbReference type="Proteomes" id="UP000308768">
    <property type="component" value="Unassembled WGS sequence"/>
</dbReference>
<evidence type="ECO:0000313" key="2">
    <source>
        <dbReference type="Proteomes" id="UP000308768"/>
    </source>
</evidence>
<reference evidence="1 2" key="1">
    <citation type="submission" date="2017-03" db="EMBL/GenBank/DDBJ databases">
        <title>Genomes of endolithic fungi from Antarctica.</title>
        <authorList>
            <person name="Coleine C."/>
            <person name="Masonjones S."/>
            <person name="Stajich J.E."/>
        </authorList>
    </citation>
    <scope>NUCLEOTIDE SEQUENCE [LARGE SCALE GENOMIC DNA]</scope>
    <source>
        <strain evidence="1 2">CCFEE 5187</strain>
    </source>
</reference>
<name>A0A4U0WSS7_9PEZI</name>
<protein>
    <submittedName>
        <fullName evidence="1">Uncharacterized protein</fullName>
    </submittedName>
</protein>
<evidence type="ECO:0000313" key="1">
    <source>
        <dbReference type="EMBL" id="TKA66231.1"/>
    </source>
</evidence>
<comment type="caution">
    <text evidence="1">The sequence shown here is derived from an EMBL/GenBank/DDBJ whole genome shotgun (WGS) entry which is preliminary data.</text>
</comment>
<organism evidence="1 2">
    <name type="scientific">Cryomyces minteri</name>
    <dbReference type="NCBI Taxonomy" id="331657"/>
    <lineage>
        <taxon>Eukaryota</taxon>
        <taxon>Fungi</taxon>
        <taxon>Dikarya</taxon>
        <taxon>Ascomycota</taxon>
        <taxon>Pezizomycotina</taxon>
        <taxon>Dothideomycetes</taxon>
        <taxon>Dothideomycetes incertae sedis</taxon>
        <taxon>Cryomyces</taxon>
    </lineage>
</organism>
<dbReference type="AlphaFoldDB" id="A0A4U0WSS7"/>
<dbReference type="EMBL" id="NAJN01001045">
    <property type="protein sequence ID" value="TKA66231.1"/>
    <property type="molecule type" value="Genomic_DNA"/>
</dbReference>
<proteinExistence type="predicted"/>
<feature type="non-terminal residue" evidence="1">
    <location>
        <position position="117"/>
    </location>
</feature>
<keyword evidence="2" id="KW-1185">Reference proteome</keyword>
<sequence>MTPTRAIRRSPWDTLNSAQLIEDTFDDNSFWTAYPDWILKQNISYRSATHEDTRRDEADEAEVEDSQTVQRRVTIAAKERAEFEVDSTLLKGFGTYRVRLRTKRSVGESRISWVFKH</sequence>
<accession>A0A4U0WSS7</accession>
<gene>
    <name evidence="1" type="ORF">B0A49_08833</name>
</gene>